<dbReference type="EMBL" id="JAAEDH010000026">
    <property type="protein sequence ID" value="MBR0657123.1"/>
    <property type="molecule type" value="Genomic_DNA"/>
</dbReference>
<organism evidence="1 2">
    <name type="scientific">Plastoroseomonas arctica</name>
    <dbReference type="NCBI Taxonomy" id="1509237"/>
    <lineage>
        <taxon>Bacteria</taxon>
        <taxon>Pseudomonadati</taxon>
        <taxon>Pseudomonadota</taxon>
        <taxon>Alphaproteobacteria</taxon>
        <taxon>Acetobacterales</taxon>
        <taxon>Acetobacteraceae</taxon>
        <taxon>Plastoroseomonas</taxon>
    </lineage>
</organism>
<accession>A0AAF1K5T3</accession>
<evidence type="ECO:0000313" key="1">
    <source>
        <dbReference type="EMBL" id="MBR0657123.1"/>
    </source>
</evidence>
<comment type="caution">
    <text evidence="1">The sequence shown here is derived from an EMBL/GenBank/DDBJ whole genome shotgun (WGS) entry which is preliminary data.</text>
</comment>
<evidence type="ECO:0000313" key="2">
    <source>
        <dbReference type="Proteomes" id="UP001196068"/>
    </source>
</evidence>
<reference evidence="1" key="1">
    <citation type="submission" date="2020-01" db="EMBL/GenBank/DDBJ databases">
        <authorList>
            <person name="Rat A."/>
        </authorList>
    </citation>
    <scope>NUCLEOTIDE SEQUENCE</scope>
    <source>
        <strain evidence="1">LMG 28251</strain>
    </source>
</reference>
<reference evidence="1" key="2">
    <citation type="journal article" date="2021" name="Syst. Appl. Microbiol.">
        <title>Roseomonas hellenica sp. nov., isolated from roots of wild-growing Alkanna tinctoria.</title>
        <authorList>
            <person name="Rat A."/>
            <person name="Naranjo H.D."/>
            <person name="Lebbe L."/>
            <person name="Cnockaert M."/>
            <person name="Krigas N."/>
            <person name="Grigoriadou K."/>
            <person name="Maloupa E."/>
            <person name="Willems A."/>
        </authorList>
    </citation>
    <scope>NUCLEOTIDE SEQUENCE</scope>
    <source>
        <strain evidence="1">LMG 28251</strain>
    </source>
</reference>
<protein>
    <submittedName>
        <fullName evidence="1">Uncharacterized protein</fullName>
    </submittedName>
</protein>
<keyword evidence="2" id="KW-1185">Reference proteome</keyword>
<name>A0AAF1K5T3_9PROT</name>
<sequence length="150" mass="15874">MAIRMSRASRVDSGFAALMTYLAARAPFATLPLGEVAETVGGAIRRNHYVLAVEDGRVVGGVCWALCDHAVATEWLNGGRTPGFADVLDGDTVVLMLGGADHARATVCGIRHVATLYPGRRYILNRFGRTGRHPTGRFPASRPGVPSTAG</sequence>
<gene>
    <name evidence="1" type="ORF">GXW79_18750</name>
</gene>
<dbReference type="RefSeq" id="WP_211875987.1">
    <property type="nucleotide sequence ID" value="NZ_JAAEDH010000026.1"/>
</dbReference>
<dbReference type="Proteomes" id="UP001196068">
    <property type="component" value="Unassembled WGS sequence"/>
</dbReference>
<proteinExistence type="predicted"/>
<dbReference type="AlphaFoldDB" id="A0AAF1K5T3"/>